<feature type="domain" description="Phage shock protein PspC N-terminal" evidence="8">
    <location>
        <begin position="193"/>
        <end position="250"/>
    </location>
</feature>
<name>A0A1I0RPJ0_9BACT</name>
<dbReference type="Pfam" id="PF22571">
    <property type="entry name" value="LiaI-LiaF-TM_PspC"/>
    <property type="match status" value="1"/>
</dbReference>
<evidence type="ECO:0000259" key="9">
    <source>
        <dbReference type="Pfam" id="PF10988"/>
    </source>
</evidence>
<feature type="transmembrane region" description="Helical" evidence="7">
    <location>
        <begin position="159"/>
        <end position="180"/>
    </location>
</feature>
<evidence type="ECO:0000256" key="1">
    <source>
        <dbReference type="ARBA" id="ARBA00004162"/>
    </source>
</evidence>
<evidence type="ECO:0000313" key="12">
    <source>
        <dbReference type="EMBL" id="SEW43196.1"/>
    </source>
</evidence>
<dbReference type="PANTHER" id="PTHR33885">
    <property type="entry name" value="PHAGE SHOCK PROTEIN C"/>
    <property type="match status" value="1"/>
</dbReference>
<keyword evidence="2" id="KW-1003">Cell membrane</keyword>
<dbReference type="InterPro" id="IPR054321">
    <property type="entry name" value="PspC-rel_TM"/>
</dbReference>
<evidence type="ECO:0000256" key="4">
    <source>
        <dbReference type="ARBA" id="ARBA00022989"/>
    </source>
</evidence>
<evidence type="ECO:0000259" key="11">
    <source>
        <dbReference type="Pfam" id="PF22744"/>
    </source>
</evidence>
<protein>
    <submittedName>
        <fullName evidence="12">Phage shock protein C (PspC) family protein</fullName>
    </submittedName>
</protein>
<dbReference type="PANTHER" id="PTHR33885:SF3">
    <property type="entry name" value="PHAGE SHOCK PROTEIN C"/>
    <property type="match status" value="1"/>
</dbReference>
<evidence type="ECO:0000259" key="8">
    <source>
        <dbReference type="Pfam" id="PF04024"/>
    </source>
</evidence>
<proteinExistence type="predicted"/>
<evidence type="ECO:0000256" key="3">
    <source>
        <dbReference type="ARBA" id="ARBA00022692"/>
    </source>
</evidence>
<dbReference type="Proteomes" id="UP000199437">
    <property type="component" value="Unassembled WGS sequence"/>
</dbReference>
<feature type="region of interest" description="Disordered" evidence="6">
    <location>
        <begin position="100"/>
        <end position="131"/>
    </location>
</feature>
<keyword evidence="4 7" id="KW-1133">Transmembrane helix</keyword>
<evidence type="ECO:0000256" key="5">
    <source>
        <dbReference type="ARBA" id="ARBA00023136"/>
    </source>
</evidence>
<dbReference type="InterPro" id="IPR021255">
    <property type="entry name" value="DUF2807"/>
</dbReference>
<keyword evidence="13" id="KW-1185">Reference proteome</keyword>
<dbReference type="InterPro" id="IPR007168">
    <property type="entry name" value="Phageshock_PspC_N"/>
</dbReference>
<keyword evidence="3 7" id="KW-0812">Transmembrane</keyword>
<dbReference type="OrthoDB" id="5772680at2"/>
<feature type="transmembrane region" description="Helical" evidence="7">
    <location>
        <begin position="220"/>
        <end position="247"/>
    </location>
</feature>
<gene>
    <name evidence="12" type="ORF">SAMN05216290_3944</name>
</gene>
<dbReference type="STRING" id="1267423.SAMN05216290_3944"/>
<feature type="domain" description="PspC-related ToastRack" evidence="11">
    <location>
        <begin position="481"/>
        <end position="609"/>
    </location>
</feature>
<feature type="domain" description="PspC-related transmembrane region" evidence="10">
    <location>
        <begin position="292"/>
        <end position="438"/>
    </location>
</feature>
<dbReference type="EMBL" id="FOIR01000005">
    <property type="protein sequence ID" value="SEW43196.1"/>
    <property type="molecule type" value="Genomic_DNA"/>
</dbReference>
<feature type="transmembrane region" description="Helical" evidence="7">
    <location>
        <begin position="328"/>
        <end position="352"/>
    </location>
</feature>
<dbReference type="AlphaFoldDB" id="A0A1I0RPJ0"/>
<accession>A0A1I0RPJ0</accession>
<dbReference type="GO" id="GO:0005886">
    <property type="term" value="C:plasma membrane"/>
    <property type="evidence" value="ECO:0007669"/>
    <property type="project" value="UniProtKB-SubCell"/>
</dbReference>
<feature type="compositionally biased region" description="Low complexity" evidence="6">
    <location>
        <begin position="116"/>
        <end position="126"/>
    </location>
</feature>
<feature type="transmembrane region" description="Helical" evidence="7">
    <location>
        <begin position="373"/>
        <end position="402"/>
    </location>
</feature>
<dbReference type="Pfam" id="PF22744">
    <property type="entry name" value="Toast-rack_PspC-Cterm"/>
    <property type="match status" value="1"/>
</dbReference>
<evidence type="ECO:0000256" key="7">
    <source>
        <dbReference type="SAM" id="Phobius"/>
    </source>
</evidence>
<comment type="subcellular location">
    <subcellularLocation>
        <location evidence="1">Cell membrane</location>
        <topology evidence="1">Single-pass membrane protein</topology>
    </subcellularLocation>
</comment>
<feature type="transmembrane region" description="Helical" evidence="7">
    <location>
        <begin position="299"/>
        <end position="322"/>
    </location>
</feature>
<dbReference type="RefSeq" id="WP_090261079.1">
    <property type="nucleotide sequence ID" value="NZ_FOIR01000005.1"/>
</dbReference>
<reference evidence="13" key="1">
    <citation type="submission" date="2016-10" db="EMBL/GenBank/DDBJ databases">
        <authorList>
            <person name="Varghese N."/>
            <person name="Submissions S."/>
        </authorList>
    </citation>
    <scope>NUCLEOTIDE SEQUENCE [LARGE SCALE GENOMIC DNA]</scope>
    <source>
        <strain evidence="13">CGMCC 1.12402</strain>
    </source>
</reference>
<evidence type="ECO:0000256" key="6">
    <source>
        <dbReference type="SAM" id="MobiDB-lite"/>
    </source>
</evidence>
<sequence>MKKNISINISGIIFHIEEDGYDTLKKYLDSINKYFATYEDSEEIVADIEGRIAELFLEKLQDDKQVISFEDIKELMETMGEVSDFEAMEMDEAFASNIGTEEKEAPKGQNQQKRQSYSSNSANSNSKKLERDTKRQLIGGVSAGLAHYFNTDPIWIRGLFILATATGLSIIAYIILWIALPGNDDLPEDESVRKLYRDPDDRVLGGVAAGLGNYFRTKPLVFRIILLLLFFGYGTGLLFYIVLWIIMPKANSLTDRMQMKGQKVTLSNIDSNIKKNKEEELNPKGENTFTKILLFPFRLIGRIFSGIGRALAPLMLFLVGVIRVFTGAIVSIVGLSVMISLIATAGVLLGFYNSDFLLIDSDLTYFPHEVFQNTLPGIGVVFILASVFIPFLYIFLAGLTIIAKRRVMSTAFGWSLLGFWFISILGSFAVVPNVVRGFRDEGVFRESESLTISADTLHIGVNNTKYVEYDDRRDRVIYRDDHNSWYSEFTDLDLRPSEDGQYSIEKRFWSRGRNVRDAERNAEDVDYSYQLNGNTINFDSEITFPRGTKFYFQEVDVDFYIPINQPFTIDRDARWIMSNFNRRLSWYQISRNVWMFNEDKELICISCENEEKTSERIDNESKSATTDAFNSIRVRRGMQVTLVESDEHKVTFEGPEFMLNDVKWNSENDELTVDIEDNYSQDWSRVKVTIEAPVIDHITLSNGAELNYNADNADLLILNASGNSRANLRGEIGQLELYLLGRARVDMTATVDELTIEANENTRVYGYDAEVNYAKIDSEAEARIRLTVTEHLTADASGFSSIRYKGEPTLEIKDKSTSASISKY</sequence>
<dbReference type="InterPro" id="IPR054319">
    <property type="entry name" value="PspC-rel_ToastRack"/>
</dbReference>
<feature type="transmembrane region" description="Helical" evidence="7">
    <location>
        <begin position="414"/>
        <end position="435"/>
    </location>
</feature>
<organism evidence="12 13">
    <name type="scientific">Roseivirga pacifica</name>
    <dbReference type="NCBI Taxonomy" id="1267423"/>
    <lineage>
        <taxon>Bacteria</taxon>
        <taxon>Pseudomonadati</taxon>
        <taxon>Bacteroidota</taxon>
        <taxon>Cytophagia</taxon>
        <taxon>Cytophagales</taxon>
        <taxon>Roseivirgaceae</taxon>
        <taxon>Roseivirga</taxon>
    </lineage>
</organism>
<feature type="domain" description="Putative auto-transporter adhesin head GIN" evidence="9">
    <location>
        <begin position="628"/>
        <end position="808"/>
    </location>
</feature>
<feature type="domain" description="Phage shock protein PspC N-terminal" evidence="8">
    <location>
        <begin position="127"/>
        <end position="181"/>
    </location>
</feature>
<dbReference type="Pfam" id="PF04024">
    <property type="entry name" value="PspC"/>
    <property type="match status" value="2"/>
</dbReference>
<evidence type="ECO:0000256" key="2">
    <source>
        <dbReference type="ARBA" id="ARBA00022475"/>
    </source>
</evidence>
<evidence type="ECO:0000313" key="13">
    <source>
        <dbReference type="Proteomes" id="UP000199437"/>
    </source>
</evidence>
<dbReference type="Pfam" id="PF10988">
    <property type="entry name" value="DUF2807"/>
    <property type="match status" value="1"/>
</dbReference>
<keyword evidence="5 7" id="KW-0472">Membrane</keyword>
<dbReference type="InterPro" id="IPR052027">
    <property type="entry name" value="PspC"/>
</dbReference>
<dbReference type="Gene3D" id="2.160.20.120">
    <property type="match status" value="1"/>
</dbReference>
<dbReference type="GeneID" id="99988610"/>
<evidence type="ECO:0000259" key="10">
    <source>
        <dbReference type="Pfam" id="PF22571"/>
    </source>
</evidence>